<feature type="non-terminal residue" evidence="4">
    <location>
        <position position="1"/>
    </location>
</feature>
<keyword evidence="1" id="KW-0596">Phosphopantetheine</keyword>
<dbReference type="Pfam" id="PF00550">
    <property type="entry name" value="PP-binding"/>
    <property type="match status" value="1"/>
</dbReference>
<gene>
    <name evidence="4" type="ORF">AVDCRST_MAG68-3344</name>
</gene>
<sequence>GYGELNARANRLAHHLAERGVGPDVRVAICVERGLEMVVAVLAVLKAGGAYLPLDPAYPAERLRYMLADGAPAVLLTQARLEGRFAASGVPRVVLDAEPCPWADAPAHDPAPGALTPEHLAYVVYTSGSTGVPKGVMNAHRNVVNRLAWGQRACELGPGDGVLQNTSLSFDVSAREIFWALMAGARLVLADARRQGDPAYLAEVIRSGEITTFNLVPSMLQALVEEPEAARCRGLRRIVCSGEALPAPLLARVRERLPWVEVHNVYGPSEAATAVAALGCGVAEGESTVTIGRPTANVRVYLLHGAQPVPAGVAGELYVGGAGVARGYLHRPALTAERFVPDPFGGEPGARLYRTGDLGRWRADGTLEFLGRNDHQVKVRGFRVEAGEIEARLREHPGVREAVVTARGDASGSTRLVAYVVGAAPGAEVLRAHLAERLPEYMVPAAYVRLEALPRTPNGKVDTRALPAPDGGAYTHRGYEAPADETEEALAEIWAEVLGVERVGRHDHFFELGGHSLLAVKAVSRVREALEVEVALGEIFQRPVLSEFAQHVLDAQLAQFDPQEMARLAALLHEPGMSPS</sequence>
<dbReference type="EMBL" id="CADCTW010000133">
    <property type="protein sequence ID" value="CAA9335652.1"/>
    <property type="molecule type" value="Genomic_DNA"/>
</dbReference>
<evidence type="ECO:0000259" key="3">
    <source>
        <dbReference type="PROSITE" id="PS50075"/>
    </source>
</evidence>
<dbReference type="GO" id="GO:0043041">
    <property type="term" value="P:amino acid activation for nonribosomal peptide biosynthetic process"/>
    <property type="evidence" value="ECO:0007669"/>
    <property type="project" value="TreeGrafter"/>
</dbReference>
<dbReference type="InterPro" id="IPR010071">
    <property type="entry name" value="AA_adenyl_dom"/>
</dbReference>
<name>A0A6J4LQZ0_9BACT</name>
<dbReference type="InterPro" id="IPR000873">
    <property type="entry name" value="AMP-dep_synth/lig_dom"/>
</dbReference>
<dbReference type="Gene3D" id="2.30.38.10">
    <property type="entry name" value="Luciferase, Domain 3"/>
    <property type="match status" value="1"/>
</dbReference>
<dbReference type="GO" id="GO:0044550">
    <property type="term" value="P:secondary metabolite biosynthetic process"/>
    <property type="evidence" value="ECO:0007669"/>
    <property type="project" value="UniProtKB-ARBA"/>
</dbReference>
<proteinExistence type="predicted"/>
<dbReference type="Gene3D" id="3.30.300.30">
    <property type="match status" value="1"/>
</dbReference>
<dbReference type="InterPro" id="IPR020845">
    <property type="entry name" value="AMP-binding_CS"/>
</dbReference>
<dbReference type="FunFam" id="3.40.50.980:FF:000001">
    <property type="entry name" value="Non-ribosomal peptide synthetase"/>
    <property type="match status" value="1"/>
</dbReference>
<dbReference type="GO" id="GO:0005829">
    <property type="term" value="C:cytosol"/>
    <property type="evidence" value="ECO:0007669"/>
    <property type="project" value="TreeGrafter"/>
</dbReference>
<keyword evidence="2" id="KW-0597">Phosphoprotein</keyword>
<dbReference type="SUPFAM" id="SSF56801">
    <property type="entry name" value="Acetyl-CoA synthetase-like"/>
    <property type="match status" value="1"/>
</dbReference>
<evidence type="ECO:0000313" key="4">
    <source>
        <dbReference type="EMBL" id="CAA9335652.1"/>
    </source>
</evidence>
<dbReference type="InterPro" id="IPR045851">
    <property type="entry name" value="AMP-bd_C_sf"/>
</dbReference>
<dbReference type="InterPro" id="IPR025110">
    <property type="entry name" value="AMP-bd_C"/>
</dbReference>
<dbReference type="CDD" id="cd05930">
    <property type="entry name" value="A_NRPS"/>
    <property type="match status" value="1"/>
</dbReference>
<dbReference type="GO" id="GO:0031177">
    <property type="term" value="F:phosphopantetheine binding"/>
    <property type="evidence" value="ECO:0007669"/>
    <property type="project" value="InterPro"/>
</dbReference>
<dbReference type="PANTHER" id="PTHR45527">
    <property type="entry name" value="NONRIBOSOMAL PEPTIDE SYNTHETASE"/>
    <property type="match status" value="1"/>
</dbReference>
<dbReference type="GO" id="GO:0072330">
    <property type="term" value="P:monocarboxylic acid biosynthetic process"/>
    <property type="evidence" value="ECO:0007669"/>
    <property type="project" value="UniProtKB-ARBA"/>
</dbReference>
<dbReference type="Gene3D" id="3.40.50.980">
    <property type="match status" value="2"/>
</dbReference>
<dbReference type="PROSITE" id="PS50075">
    <property type="entry name" value="CARRIER"/>
    <property type="match status" value="1"/>
</dbReference>
<protein>
    <submittedName>
        <fullName evidence="4">Siderophore biosynthesis non-ribosomal peptide synthetase modules</fullName>
    </submittedName>
</protein>
<dbReference type="NCBIfam" id="TIGR01733">
    <property type="entry name" value="AA-adenyl-dom"/>
    <property type="match status" value="1"/>
</dbReference>
<dbReference type="SMART" id="SM00823">
    <property type="entry name" value="PKS_PP"/>
    <property type="match status" value="1"/>
</dbReference>
<dbReference type="PROSITE" id="PS00455">
    <property type="entry name" value="AMP_BINDING"/>
    <property type="match status" value="1"/>
</dbReference>
<dbReference type="FunFam" id="3.30.300.30:FF:000010">
    <property type="entry name" value="Enterobactin synthetase component F"/>
    <property type="match status" value="1"/>
</dbReference>
<organism evidence="4">
    <name type="scientific">uncultured Gemmatimonadota bacterium</name>
    <dbReference type="NCBI Taxonomy" id="203437"/>
    <lineage>
        <taxon>Bacteria</taxon>
        <taxon>Pseudomonadati</taxon>
        <taxon>Gemmatimonadota</taxon>
        <taxon>environmental samples</taxon>
    </lineage>
</organism>
<dbReference type="InterPro" id="IPR009081">
    <property type="entry name" value="PP-bd_ACP"/>
</dbReference>
<dbReference type="SUPFAM" id="SSF47336">
    <property type="entry name" value="ACP-like"/>
    <property type="match status" value="1"/>
</dbReference>
<reference evidence="4" key="1">
    <citation type="submission" date="2020-02" db="EMBL/GenBank/DDBJ databases">
        <authorList>
            <person name="Meier V. D."/>
        </authorList>
    </citation>
    <scope>NUCLEOTIDE SEQUENCE</scope>
    <source>
        <strain evidence="4">AVDCRST_MAG68</strain>
    </source>
</reference>
<dbReference type="AlphaFoldDB" id="A0A6J4LQZ0"/>
<dbReference type="InterPro" id="IPR036736">
    <property type="entry name" value="ACP-like_sf"/>
</dbReference>
<dbReference type="Pfam" id="PF13193">
    <property type="entry name" value="AMP-binding_C"/>
    <property type="match status" value="1"/>
</dbReference>
<dbReference type="PANTHER" id="PTHR45527:SF1">
    <property type="entry name" value="FATTY ACID SYNTHASE"/>
    <property type="match status" value="1"/>
</dbReference>
<dbReference type="PROSITE" id="PS00012">
    <property type="entry name" value="PHOSPHOPANTETHEINE"/>
    <property type="match status" value="1"/>
</dbReference>
<accession>A0A6J4LQZ0</accession>
<dbReference type="FunFam" id="2.30.38.10:FF:000001">
    <property type="entry name" value="Non-ribosomal peptide synthetase PvdI"/>
    <property type="match status" value="1"/>
</dbReference>
<evidence type="ECO:0000256" key="1">
    <source>
        <dbReference type="ARBA" id="ARBA00022450"/>
    </source>
</evidence>
<evidence type="ECO:0000256" key="2">
    <source>
        <dbReference type="ARBA" id="ARBA00022553"/>
    </source>
</evidence>
<dbReference type="Pfam" id="PF00501">
    <property type="entry name" value="AMP-binding"/>
    <property type="match status" value="1"/>
</dbReference>
<dbReference type="InterPro" id="IPR020806">
    <property type="entry name" value="PKS_PP-bd"/>
</dbReference>
<dbReference type="Gene3D" id="1.10.1200.10">
    <property type="entry name" value="ACP-like"/>
    <property type="match status" value="1"/>
</dbReference>
<dbReference type="FunFam" id="3.40.50.12780:FF:000012">
    <property type="entry name" value="Non-ribosomal peptide synthetase"/>
    <property type="match status" value="1"/>
</dbReference>
<dbReference type="InterPro" id="IPR006162">
    <property type="entry name" value="Ppantetheine_attach_site"/>
</dbReference>
<dbReference type="FunFam" id="1.10.1200.10:FF:000016">
    <property type="entry name" value="Non-ribosomal peptide synthase"/>
    <property type="match status" value="1"/>
</dbReference>
<feature type="domain" description="Carrier" evidence="3">
    <location>
        <begin position="481"/>
        <end position="556"/>
    </location>
</feature>